<dbReference type="InterPro" id="IPR023833">
    <property type="entry name" value="Signal_pept_SipW-depend-type"/>
</dbReference>
<name>A0A089L346_PAEBO</name>
<dbReference type="Proteomes" id="UP000029518">
    <property type="component" value="Chromosome"/>
</dbReference>
<reference evidence="1" key="1">
    <citation type="submission" date="2014-08" db="EMBL/GenBank/DDBJ databases">
        <title>Comparative genomics of the Paenibacillus odorifer group.</title>
        <authorList>
            <person name="den Bakker H.C."/>
            <person name="Tsai Y.-C.Y.-C."/>
            <person name="Martin N."/>
            <person name="Korlach J."/>
            <person name="Wiedmann M."/>
        </authorList>
    </citation>
    <scope>NUCLEOTIDE SEQUENCE [LARGE SCALE GENOMIC DNA]</scope>
    <source>
        <strain evidence="1">DSM 13188</strain>
    </source>
</reference>
<keyword evidence="1" id="KW-0132">Cell division</keyword>
<organism evidence="1 2">
    <name type="scientific">Paenibacillus borealis</name>
    <dbReference type="NCBI Taxonomy" id="160799"/>
    <lineage>
        <taxon>Bacteria</taxon>
        <taxon>Bacillati</taxon>
        <taxon>Bacillota</taxon>
        <taxon>Bacilli</taxon>
        <taxon>Bacillales</taxon>
        <taxon>Paenibacillaceae</taxon>
        <taxon>Paenibacillus</taxon>
    </lineage>
</organism>
<dbReference type="AlphaFoldDB" id="A0A089L346"/>
<accession>A0A089L346</accession>
<dbReference type="Pfam" id="PF12389">
    <property type="entry name" value="Peptidase_M73"/>
    <property type="match status" value="1"/>
</dbReference>
<keyword evidence="2" id="KW-1185">Reference proteome</keyword>
<dbReference type="GO" id="GO:0051301">
    <property type="term" value="P:cell division"/>
    <property type="evidence" value="ECO:0007669"/>
    <property type="project" value="UniProtKB-KW"/>
</dbReference>
<dbReference type="OrthoDB" id="2660939at2"/>
<proteinExistence type="predicted"/>
<dbReference type="InterPro" id="IPR022121">
    <property type="entry name" value="Peptidase_M73_camelysin"/>
</dbReference>
<dbReference type="HOGENOM" id="CLU_091249_0_0_9"/>
<keyword evidence="1" id="KW-0131">Cell cycle</keyword>
<evidence type="ECO:0000313" key="2">
    <source>
        <dbReference type="Proteomes" id="UP000029518"/>
    </source>
</evidence>
<dbReference type="RefSeq" id="WP_042210192.1">
    <property type="nucleotide sequence ID" value="NZ_CP009285.1"/>
</dbReference>
<gene>
    <name evidence="1" type="ORF">PBOR_02035</name>
</gene>
<dbReference type="EMBL" id="CP009285">
    <property type="protein sequence ID" value="AIQ55876.1"/>
    <property type="molecule type" value="Genomic_DNA"/>
</dbReference>
<dbReference type="NCBIfam" id="TIGR04088">
    <property type="entry name" value="cognate_SipW"/>
    <property type="match status" value="1"/>
</dbReference>
<dbReference type="KEGG" id="pbd:PBOR_02035"/>
<sequence>MGIKKTLGLGVASAALGLSLIGGGTFAYFSSTATSTATFAAGTLKLGSSFNTPVALTNLKPGDYTVRTFTLSNDGTLDIKLLKLATSYTVTDSKGDNAGQDLGDHFKVKLLDSTYTSGSLSGHVLSEISLKDLKNTSSYDLVAAGVLPGGIAATQSKTFKIAFEFVDNTLDQNIFQGDGLALNWTFDATQGLGEAK</sequence>
<protein>
    <submittedName>
        <fullName evidence="1">Cell division protein FtsN</fullName>
    </submittedName>
</protein>
<evidence type="ECO:0000313" key="1">
    <source>
        <dbReference type="EMBL" id="AIQ55876.1"/>
    </source>
</evidence>